<dbReference type="GO" id="GO:0004519">
    <property type="term" value="F:endonuclease activity"/>
    <property type="evidence" value="ECO:0007669"/>
    <property type="project" value="UniProtKB-KW"/>
</dbReference>
<keyword evidence="4" id="KW-1185">Reference proteome</keyword>
<dbReference type="InParanoid" id="L0HC55"/>
<dbReference type="Proteomes" id="UP000010824">
    <property type="component" value="Chromosome"/>
</dbReference>
<evidence type="ECO:0000259" key="2">
    <source>
        <dbReference type="Pfam" id="PF01844"/>
    </source>
</evidence>
<reference evidence="3 4" key="2">
    <citation type="journal article" date="2014" name="Genome Announc.">
        <title>Complete Genome Sequence of Methanoregula formicica SMSPT, a Mesophilic Hydrogenotrophic Methanogen Isolated from a Methanogenic Upflow Anaerobic Sludge Blanket Reactor.</title>
        <authorList>
            <person name="Yamamoto K."/>
            <person name="Tamaki H."/>
            <person name="Cadillo-Quiroz H."/>
            <person name="Imachi H."/>
            <person name="Kyrpides N."/>
            <person name="Woyke T."/>
            <person name="Goodwin L."/>
            <person name="Zinder S.H."/>
            <person name="Kamagata Y."/>
            <person name="Liu W.T."/>
        </authorList>
    </citation>
    <scope>NUCLEOTIDE SEQUENCE [LARGE SCALE GENOMIC DNA]</scope>
    <source>
        <strain evidence="4">DSM 22288 / NBRC 105244 / SMSP</strain>
    </source>
</reference>
<keyword evidence="3" id="KW-0540">Nuclease</keyword>
<dbReference type="InterPro" id="IPR003615">
    <property type="entry name" value="HNH_nuc"/>
</dbReference>
<dbReference type="CDD" id="cd00085">
    <property type="entry name" value="HNHc"/>
    <property type="match status" value="1"/>
</dbReference>
<name>L0HC55_METFS</name>
<dbReference type="STRING" id="593750.Metfor_1275"/>
<dbReference type="AlphaFoldDB" id="L0HC55"/>
<feature type="region of interest" description="Disordered" evidence="1">
    <location>
        <begin position="107"/>
        <end position="128"/>
    </location>
</feature>
<dbReference type="Gene3D" id="1.10.30.50">
    <property type="match status" value="1"/>
</dbReference>
<keyword evidence="3" id="KW-0255">Endonuclease</keyword>
<evidence type="ECO:0000256" key="1">
    <source>
        <dbReference type="SAM" id="MobiDB-lite"/>
    </source>
</evidence>
<organism evidence="3 4">
    <name type="scientific">Methanoregula formicica (strain DSM 22288 / NBRC 105244 / SMSP)</name>
    <dbReference type="NCBI Taxonomy" id="593750"/>
    <lineage>
        <taxon>Archaea</taxon>
        <taxon>Methanobacteriati</taxon>
        <taxon>Methanobacteriota</taxon>
        <taxon>Stenosarchaea group</taxon>
        <taxon>Methanomicrobia</taxon>
        <taxon>Methanomicrobiales</taxon>
        <taxon>Methanoregulaceae</taxon>
        <taxon>Methanoregula</taxon>
    </lineage>
</organism>
<dbReference type="EMBL" id="CP003167">
    <property type="protein sequence ID" value="AGB02317.1"/>
    <property type="molecule type" value="Genomic_DNA"/>
</dbReference>
<sequence length="128" mass="14864">MFLKKEKKSLTTPQLTGAQSRDIQSCLTNHRCEIPKCPYGKSQTVHHITPRAAQGKHTYLNMIGVCESHHREAERNMITPAQLRSYIKMRSPKEENCIKKVIEKINGNAKKSSKKKTPEEEWMDRFRI</sequence>
<evidence type="ECO:0000313" key="3">
    <source>
        <dbReference type="EMBL" id="AGB02317.1"/>
    </source>
</evidence>
<feature type="domain" description="HNH" evidence="2">
    <location>
        <begin position="31"/>
        <end position="72"/>
    </location>
</feature>
<proteinExistence type="predicted"/>
<dbReference type="eggNOG" id="arCOG03898">
    <property type="taxonomic scope" value="Archaea"/>
</dbReference>
<dbReference type="KEGG" id="mfo:Metfor_1275"/>
<evidence type="ECO:0000313" key="4">
    <source>
        <dbReference type="Proteomes" id="UP000010824"/>
    </source>
</evidence>
<protein>
    <submittedName>
        <fullName evidence="3">HNH endonuclease</fullName>
    </submittedName>
</protein>
<dbReference type="InterPro" id="IPR002711">
    <property type="entry name" value="HNH"/>
</dbReference>
<reference evidence="4" key="1">
    <citation type="submission" date="2011-12" db="EMBL/GenBank/DDBJ databases">
        <title>Complete sequence of Methanoregula formicicum SMSP.</title>
        <authorList>
            <person name="Lucas S."/>
            <person name="Han J."/>
            <person name="Lapidus A."/>
            <person name="Cheng J.-F."/>
            <person name="Goodwin L."/>
            <person name="Pitluck S."/>
            <person name="Peters L."/>
            <person name="Ovchinnikova G."/>
            <person name="Teshima H."/>
            <person name="Detter J.C."/>
            <person name="Han C."/>
            <person name="Tapia R."/>
            <person name="Land M."/>
            <person name="Hauser L."/>
            <person name="Kyrpides N."/>
            <person name="Ivanova N."/>
            <person name="Pagani I."/>
            <person name="Imachi H."/>
            <person name="Tamaki H."/>
            <person name="Sekiguchi Y."/>
            <person name="Kamagata Y."/>
            <person name="Cadillo-Quiroz H."/>
            <person name="Zinder S."/>
            <person name="Liu W.-T."/>
            <person name="Woyke T."/>
        </authorList>
    </citation>
    <scope>NUCLEOTIDE SEQUENCE [LARGE SCALE GENOMIC DNA]</scope>
    <source>
        <strain evidence="4">DSM 22288 / NBRC 105244 / SMSP</strain>
    </source>
</reference>
<dbReference type="HOGENOM" id="CLU_1954661_0_0_2"/>
<accession>L0HC55</accession>
<dbReference type="GO" id="GO:0003676">
    <property type="term" value="F:nucleic acid binding"/>
    <property type="evidence" value="ECO:0007669"/>
    <property type="project" value="InterPro"/>
</dbReference>
<dbReference type="GO" id="GO:0008270">
    <property type="term" value="F:zinc ion binding"/>
    <property type="evidence" value="ECO:0007669"/>
    <property type="project" value="InterPro"/>
</dbReference>
<dbReference type="Pfam" id="PF01844">
    <property type="entry name" value="HNH"/>
    <property type="match status" value="1"/>
</dbReference>
<keyword evidence="3" id="KW-0378">Hydrolase</keyword>
<feature type="compositionally biased region" description="Basic and acidic residues" evidence="1">
    <location>
        <begin position="116"/>
        <end position="128"/>
    </location>
</feature>
<gene>
    <name evidence="3" type="ordered locus">Metfor_1275</name>
</gene>